<dbReference type="PROSITE" id="PS50088">
    <property type="entry name" value="ANK_REPEAT"/>
    <property type="match status" value="14"/>
</dbReference>
<organism evidence="9 10">
    <name type="scientific">Endocarpon pusillum</name>
    <dbReference type="NCBI Taxonomy" id="364733"/>
    <lineage>
        <taxon>Eukaryota</taxon>
        <taxon>Fungi</taxon>
        <taxon>Dikarya</taxon>
        <taxon>Ascomycota</taxon>
        <taxon>Pezizomycotina</taxon>
        <taxon>Eurotiomycetes</taxon>
        <taxon>Chaetothyriomycetidae</taxon>
        <taxon>Verrucariales</taxon>
        <taxon>Verrucariaceae</taxon>
        <taxon>Endocarpon</taxon>
    </lineage>
</organism>
<dbReference type="SMART" id="SM00248">
    <property type="entry name" value="ANK"/>
    <property type="match status" value="17"/>
</dbReference>
<dbReference type="GO" id="GO:0008270">
    <property type="term" value="F:zinc ion binding"/>
    <property type="evidence" value="ECO:0007669"/>
    <property type="project" value="UniProtKB-KW"/>
</dbReference>
<keyword evidence="4" id="KW-0862">Zinc</keyword>
<feature type="repeat" description="ANK" evidence="6">
    <location>
        <begin position="1055"/>
        <end position="1087"/>
    </location>
</feature>
<feature type="repeat" description="ANK" evidence="6">
    <location>
        <begin position="1187"/>
        <end position="1219"/>
    </location>
</feature>
<dbReference type="Proteomes" id="UP000606974">
    <property type="component" value="Unassembled WGS sequence"/>
</dbReference>
<reference evidence="9" key="1">
    <citation type="submission" date="2020-02" db="EMBL/GenBank/DDBJ databases">
        <authorList>
            <person name="Palmer J.M."/>
        </authorList>
    </citation>
    <scope>NUCLEOTIDE SEQUENCE</scope>
    <source>
        <strain evidence="9">EPUS1.4</strain>
        <tissue evidence="9">Thallus</tissue>
    </source>
</reference>
<evidence type="ECO:0000256" key="2">
    <source>
        <dbReference type="ARBA" id="ARBA00022737"/>
    </source>
</evidence>
<evidence type="ECO:0000313" key="9">
    <source>
        <dbReference type="EMBL" id="KAF7510178.1"/>
    </source>
</evidence>
<keyword evidence="1" id="KW-0479">Metal-binding</keyword>
<dbReference type="InterPro" id="IPR027417">
    <property type="entry name" value="P-loop_NTPase"/>
</dbReference>
<keyword evidence="5 6" id="KW-0040">ANK repeat</keyword>
<dbReference type="PANTHER" id="PTHR24173">
    <property type="entry name" value="ANKYRIN REPEAT CONTAINING"/>
    <property type="match status" value="1"/>
</dbReference>
<dbReference type="InterPro" id="IPR036770">
    <property type="entry name" value="Ankyrin_rpt-contain_sf"/>
</dbReference>
<dbReference type="PANTHER" id="PTHR24173:SF74">
    <property type="entry name" value="ANKYRIN REPEAT DOMAIN-CONTAINING PROTEIN 16"/>
    <property type="match status" value="1"/>
</dbReference>
<dbReference type="Pfam" id="PF13637">
    <property type="entry name" value="Ank_4"/>
    <property type="match status" value="2"/>
</dbReference>
<feature type="domain" description="ZZ-type" evidence="8">
    <location>
        <begin position="1381"/>
        <end position="1438"/>
    </location>
</feature>
<evidence type="ECO:0000256" key="1">
    <source>
        <dbReference type="ARBA" id="ARBA00022723"/>
    </source>
</evidence>
<dbReference type="OrthoDB" id="341259at2759"/>
<feature type="repeat" description="ANK" evidence="6">
    <location>
        <begin position="1121"/>
        <end position="1153"/>
    </location>
</feature>
<name>A0A8H7E6N0_9EURO</name>
<dbReference type="Gene3D" id="3.40.50.300">
    <property type="entry name" value="P-loop containing nucleotide triphosphate hydrolases"/>
    <property type="match status" value="1"/>
</dbReference>
<dbReference type="SUPFAM" id="SSF57850">
    <property type="entry name" value="RING/U-box"/>
    <property type="match status" value="1"/>
</dbReference>
<proteinExistence type="predicted"/>
<keyword evidence="10" id="KW-1185">Reference proteome</keyword>
<dbReference type="InterPro" id="IPR056884">
    <property type="entry name" value="NPHP3-like_N"/>
</dbReference>
<dbReference type="Gene3D" id="1.25.40.20">
    <property type="entry name" value="Ankyrin repeat-containing domain"/>
    <property type="match status" value="4"/>
</dbReference>
<dbReference type="InterPro" id="IPR000433">
    <property type="entry name" value="Znf_ZZ"/>
</dbReference>
<keyword evidence="2" id="KW-0677">Repeat</keyword>
<evidence type="ECO:0000313" key="10">
    <source>
        <dbReference type="Proteomes" id="UP000606974"/>
    </source>
</evidence>
<feature type="repeat" description="ANK" evidence="6">
    <location>
        <begin position="1022"/>
        <end position="1054"/>
    </location>
</feature>
<dbReference type="InterPro" id="IPR002110">
    <property type="entry name" value="Ankyrin_rpt"/>
</dbReference>
<dbReference type="PROSITE" id="PS50297">
    <property type="entry name" value="ANK_REP_REGION"/>
    <property type="match status" value="14"/>
</dbReference>
<feature type="repeat" description="ANK" evidence="6">
    <location>
        <begin position="989"/>
        <end position="1021"/>
    </location>
</feature>
<evidence type="ECO:0000256" key="3">
    <source>
        <dbReference type="ARBA" id="ARBA00022771"/>
    </source>
</evidence>
<feature type="repeat" description="ANK" evidence="6">
    <location>
        <begin position="1088"/>
        <end position="1120"/>
    </location>
</feature>
<dbReference type="Pfam" id="PF00023">
    <property type="entry name" value="Ank"/>
    <property type="match status" value="1"/>
</dbReference>
<comment type="caution">
    <text evidence="9">The sequence shown here is derived from an EMBL/GenBank/DDBJ whole genome shotgun (WGS) entry which is preliminary data.</text>
</comment>
<dbReference type="Pfam" id="PF22939">
    <property type="entry name" value="WHD_GPIID"/>
    <property type="match status" value="1"/>
</dbReference>
<evidence type="ECO:0000259" key="8">
    <source>
        <dbReference type="PROSITE" id="PS50135"/>
    </source>
</evidence>
<dbReference type="Pfam" id="PF24883">
    <property type="entry name" value="NPHP3_N"/>
    <property type="match status" value="1"/>
</dbReference>
<feature type="repeat" description="ANK" evidence="6">
    <location>
        <begin position="923"/>
        <end position="955"/>
    </location>
</feature>
<dbReference type="Gene3D" id="1.20.120.1020">
    <property type="entry name" value="Prion-inhibition and propagation, HeLo domain"/>
    <property type="match status" value="1"/>
</dbReference>
<dbReference type="CDD" id="cd02340">
    <property type="entry name" value="ZZ_NBR1_like"/>
    <property type="match status" value="1"/>
</dbReference>
<dbReference type="InterPro" id="IPR038305">
    <property type="entry name" value="HeLo_sf"/>
</dbReference>
<dbReference type="Pfam" id="PF00569">
    <property type="entry name" value="ZZ"/>
    <property type="match status" value="1"/>
</dbReference>
<gene>
    <name evidence="9" type="ORF">GJ744_007077</name>
</gene>
<dbReference type="InterPro" id="IPR054471">
    <property type="entry name" value="GPIID_WHD"/>
</dbReference>
<dbReference type="InterPro" id="IPR029498">
    <property type="entry name" value="HeLo_dom"/>
</dbReference>
<feature type="repeat" description="ANK" evidence="6">
    <location>
        <begin position="857"/>
        <end position="889"/>
    </location>
</feature>
<dbReference type="SUPFAM" id="SSF52540">
    <property type="entry name" value="P-loop containing nucleoside triphosphate hydrolases"/>
    <property type="match status" value="1"/>
</dbReference>
<evidence type="ECO:0000256" key="4">
    <source>
        <dbReference type="ARBA" id="ARBA00022833"/>
    </source>
</evidence>
<feature type="repeat" description="ANK" evidence="6">
    <location>
        <begin position="824"/>
        <end position="856"/>
    </location>
</feature>
<dbReference type="Pfam" id="PF14479">
    <property type="entry name" value="HeLo"/>
    <property type="match status" value="1"/>
</dbReference>
<dbReference type="EMBL" id="JAACFV010000033">
    <property type="protein sequence ID" value="KAF7510178.1"/>
    <property type="molecule type" value="Genomic_DNA"/>
</dbReference>
<accession>A0A8H7E6N0</accession>
<evidence type="ECO:0000256" key="5">
    <source>
        <dbReference type="ARBA" id="ARBA00023043"/>
    </source>
</evidence>
<protein>
    <recommendedName>
        <fullName evidence="8">ZZ-type domain-containing protein</fullName>
    </recommendedName>
</protein>
<keyword evidence="3 7" id="KW-0863">Zinc-finger</keyword>
<evidence type="ECO:0000256" key="7">
    <source>
        <dbReference type="PROSITE-ProRule" id="PRU00228"/>
    </source>
</evidence>
<feature type="repeat" description="ANK" evidence="6">
    <location>
        <begin position="956"/>
        <end position="988"/>
    </location>
</feature>
<dbReference type="SUPFAM" id="SSF48403">
    <property type="entry name" value="Ankyrin repeat"/>
    <property type="match status" value="2"/>
</dbReference>
<feature type="repeat" description="ANK" evidence="6">
    <location>
        <begin position="1220"/>
        <end position="1252"/>
    </location>
</feature>
<sequence length="1464" mass="161375">MEFAGLALAIPGLLTSCLDLIERVDSYKSFNIHSRQLVVRCEASKLRLQKWASSVGVSDGKLSDQHHTLLDLPEFASIVRSILLELCGIFQKSEHTRTRLEISPGQASEVSLSWPILISNDLDKAGRNVSSAKSRIAWAVKYRSQFTNQVEMFEVLVEKLYQLVPPSGGEGQIQKRQIQDNHIDAISGKYEHDFNIFMEGIKWSAGNQPYKAIDEWLDALKFDQQYDQHLSTRLEGTCDWIFQHPAYTEWVSTDYSDNAARFLWICGPAGHGKTVLCARLVQHLEELTTLPIAYVFSSSHVQAGGQPDGIIRSWISQWTKSDPAAFELVRDNLQSGKAGSVASQTEIWAVFKMIVSHVESCTCILDGFDEYTRFDDNRRDFLCKLKAAVAGTRTRCLITSRRETDIELELRSAAGNLGGHTMLECKVNKTDIQADITLYSEMVVAKKLPRKDVSLQQALAIQMAEKCEGMFLWIKLQQEHLRGGKNDKQLRKIVESMPTGLDQTYARNWTSIMKLPDDDRDRAISILRWTSLALRPLSVAELIEALVVQPDVDEVNLPVDDLPEEVDDEYIDDEIKSLCGSLVEVRSTGPNTPPSSQTIHLVHVSVKEYLLSVLPPPSGVETITTSISRDAIQNIDLAKICLRYLNFEDLWHGSNVFKGDKEYRPFLKYAAEFCFSHTHAVGANVRILNRLLNRFFEPGNANFEAWATYFESNKSEKELQLDKQPSNSLYYASLFGLTSTMEYLHDGGNTNINFAGGRFGTALQSTCVGGHLTPFNRLLEWGANVNAKGGEFGTALNAAAAGGHEVMVTQLMSREASLALTDDAGRTPLYLACRNGHTEIVRFLLEAGADISVPSKYGWTPLNSAATSGHLEVVKLLLKQGADISVPDKDGDTPLNSAASCGHLEVVKLLLAQGADMSVPDKDGNTPLNSAAICGRLEVVKLLLEQGADISVLDKDGWTPLNSAAIYGHLEVVKLLLEQGADISVPNKYGWTPLNSAASCGHLEVVKLLLAQGADMSIPDKDGDTPLNSAASCGDLEVMKLLLEQGADMSIPDKDGDTPLNSAAIYGDLEVVKLLLEQGADMSVPNKYGWTPLNSAARFGHLEVVKLLLKQGADISVLDKDGWTPLHSVAIYGHLEVIKLLLEQGADISVPNEEGWTSLNLAALNGHLEVVKLLLDREADISVSSKKGRTPLMSAANSGHLEVVRVLLDQGADMSALDADCWTPLMFAAYSGHLEVVKVLLDRGADINSLAISGATPLLTAISNGKEDLIDLFVKRGADLLIVDIYGRTCLDWLRTLGSRFEKFDQWTDGYHENTSKDKQIKHLRQSIHDISGRLIETGKDTDGRGFYALGQCLKFMGLIDEAKFAFQQQILMVDDCGLASHNVCCDICLSIPIKGIRWVCQICPDMDMCEACVKLSSLESHPVCRNHPFLEISNQDSKVTCAQSNSTNYGEINSWLRTLCSRV</sequence>
<feature type="repeat" description="ANK" evidence="6">
    <location>
        <begin position="1154"/>
        <end position="1186"/>
    </location>
</feature>
<feature type="repeat" description="ANK" evidence="6">
    <location>
        <begin position="1253"/>
        <end position="1285"/>
    </location>
</feature>
<dbReference type="PROSITE" id="PS50135">
    <property type="entry name" value="ZF_ZZ_2"/>
    <property type="match status" value="1"/>
</dbReference>
<dbReference type="Pfam" id="PF12796">
    <property type="entry name" value="Ank_2"/>
    <property type="match status" value="3"/>
</dbReference>
<evidence type="ECO:0000256" key="6">
    <source>
        <dbReference type="PROSITE-ProRule" id="PRU00023"/>
    </source>
</evidence>
<dbReference type="PRINTS" id="PR01415">
    <property type="entry name" value="ANKYRIN"/>
</dbReference>
<feature type="repeat" description="ANK" evidence="6">
    <location>
        <begin position="890"/>
        <end position="922"/>
    </location>
</feature>
<dbReference type="Gene3D" id="3.30.60.90">
    <property type="match status" value="1"/>
</dbReference>
<dbReference type="InterPro" id="IPR043145">
    <property type="entry name" value="Znf_ZZ_sf"/>
</dbReference>
<dbReference type="SMART" id="SM00291">
    <property type="entry name" value="ZnF_ZZ"/>
    <property type="match status" value="1"/>
</dbReference>
<dbReference type="Pfam" id="PF13857">
    <property type="entry name" value="Ank_5"/>
    <property type="match status" value="1"/>
</dbReference>